<protein>
    <submittedName>
        <fullName evidence="10">HlyD family efflux transporter periplasmic adaptor subunit</fullName>
    </submittedName>
</protein>
<evidence type="ECO:0000313" key="10">
    <source>
        <dbReference type="EMBL" id="MDY0746289.1"/>
    </source>
</evidence>
<keyword evidence="11" id="KW-1185">Reference proteome</keyword>
<evidence type="ECO:0000256" key="5">
    <source>
        <dbReference type="ARBA" id="ARBA00022989"/>
    </source>
</evidence>
<dbReference type="PANTHER" id="PTHR30386">
    <property type="entry name" value="MEMBRANE FUSION SUBUNIT OF EMRAB-TOLC MULTIDRUG EFFLUX PUMP"/>
    <property type="match status" value="1"/>
</dbReference>
<evidence type="ECO:0000256" key="7">
    <source>
        <dbReference type="SAM" id="Phobius"/>
    </source>
</evidence>
<dbReference type="InterPro" id="IPR050739">
    <property type="entry name" value="MFP"/>
</dbReference>
<dbReference type="InterPro" id="IPR006144">
    <property type="entry name" value="Secretion_HlyD_CS"/>
</dbReference>
<dbReference type="InterPro" id="IPR058781">
    <property type="entry name" value="HH_AprE-like"/>
</dbReference>
<proteinExistence type="inferred from homology"/>
<dbReference type="Pfam" id="PF25994">
    <property type="entry name" value="HH_AprE"/>
    <property type="match status" value="1"/>
</dbReference>
<organism evidence="10 11">
    <name type="scientific">Roseateles agri</name>
    <dbReference type="NCBI Taxonomy" id="3098619"/>
    <lineage>
        <taxon>Bacteria</taxon>
        <taxon>Pseudomonadati</taxon>
        <taxon>Pseudomonadota</taxon>
        <taxon>Betaproteobacteria</taxon>
        <taxon>Burkholderiales</taxon>
        <taxon>Sphaerotilaceae</taxon>
        <taxon>Roseateles</taxon>
    </lineage>
</organism>
<evidence type="ECO:0000256" key="4">
    <source>
        <dbReference type="ARBA" id="ARBA00022692"/>
    </source>
</evidence>
<evidence type="ECO:0000259" key="8">
    <source>
        <dbReference type="Pfam" id="PF25994"/>
    </source>
</evidence>
<comment type="subcellular location">
    <subcellularLocation>
        <location evidence="1">Membrane</location>
        <topology evidence="1">Single-pass membrane protein</topology>
    </subcellularLocation>
</comment>
<evidence type="ECO:0000256" key="6">
    <source>
        <dbReference type="ARBA" id="ARBA00023136"/>
    </source>
</evidence>
<keyword evidence="6 7" id="KW-0472">Membrane</keyword>
<evidence type="ECO:0000256" key="3">
    <source>
        <dbReference type="ARBA" id="ARBA00022448"/>
    </source>
</evidence>
<comment type="similarity">
    <text evidence="2">Belongs to the membrane fusion protein (MFP) (TC 8.A.1) family.</text>
</comment>
<dbReference type="Pfam" id="PF26002">
    <property type="entry name" value="Beta-barrel_AprE"/>
    <property type="match status" value="1"/>
</dbReference>
<gene>
    <name evidence="10" type="ORF">SNE35_17380</name>
</gene>
<dbReference type="SUPFAM" id="SSF111369">
    <property type="entry name" value="HlyD-like secretion proteins"/>
    <property type="match status" value="1"/>
</dbReference>
<evidence type="ECO:0000259" key="9">
    <source>
        <dbReference type="Pfam" id="PF26002"/>
    </source>
</evidence>
<dbReference type="RefSeq" id="WP_320424191.1">
    <property type="nucleotide sequence ID" value="NZ_JAXCLA010000005.1"/>
</dbReference>
<keyword evidence="4 7" id="KW-0812">Transmembrane</keyword>
<dbReference type="PRINTS" id="PR01490">
    <property type="entry name" value="RTXTOXIND"/>
</dbReference>
<reference evidence="10 11" key="1">
    <citation type="submission" date="2023-11" db="EMBL/GenBank/DDBJ databases">
        <title>Paucibacter sp. nov., isolated from fresh soil in Korea.</title>
        <authorList>
            <person name="Le N.T.T."/>
        </authorList>
    </citation>
    <scope>NUCLEOTIDE SEQUENCE [LARGE SCALE GENOMIC DNA]</scope>
    <source>
        <strain evidence="10 11">R3-3</strain>
    </source>
</reference>
<evidence type="ECO:0000313" key="11">
    <source>
        <dbReference type="Proteomes" id="UP001285263"/>
    </source>
</evidence>
<feature type="domain" description="AprE-like beta-barrel" evidence="9">
    <location>
        <begin position="292"/>
        <end position="386"/>
    </location>
</feature>
<feature type="domain" description="AprE-like long alpha-helical hairpin" evidence="8">
    <location>
        <begin position="109"/>
        <end position="173"/>
    </location>
</feature>
<dbReference type="EMBL" id="JAXCLA010000005">
    <property type="protein sequence ID" value="MDY0746289.1"/>
    <property type="molecule type" value="Genomic_DNA"/>
</dbReference>
<name>A0ABU5DJH1_9BURK</name>
<evidence type="ECO:0000256" key="2">
    <source>
        <dbReference type="ARBA" id="ARBA00009477"/>
    </source>
</evidence>
<dbReference type="Gene3D" id="2.40.50.100">
    <property type="match status" value="1"/>
</dbReference>
<dbReference type="Gene3D" id="2.40.30.170">
    <property type="match status" value="1"/>
</dbReference>
<sequence length="408" mass="44553">MASNDRTALTREEGLFVSGLHAAAIDEPMPRAVWGLYLLLALVATAIAWSSFAHVDEITRSDGRIVPDGSEQVIASLESGILRELYVREGQEVEAGQDLAQLDPTRVEASQAEGQGRMLALKAQVARLKAEADGAGSITFPPEVQAVPRIAQAETESFQARRRVLEESVASVDRSTGLLQRELKISQDMSAKGLMSVVEVMRLSRQVNELQAQRNERVSRFRQEAAGELVRVQNDLNALDEQMVIRQDQMTRTALKSPVHGVVKSIKVNTVGGVVTAGAPVMEISPIGTRVLVEARIKPADIGFMHLGQKAEVKLMGYDFNINGGLEGKVTYISPDAVGETPEKGGNPANAYYRVIVTAERNTLQFKGKPLPVIPGMQATVEIKTGDRSVLSYMLRPMMKSREALRER</sequence>
<dbReference type="InterPro" id="IPR058982">
    <property type="entry name" value="Beta-barrel_AprE"/>
</dbReference>
<accession>A0ABU5DJH1</accession>
<dbReference type="Proteomes" id="UP001285263">
    <property type="component" value="Unassembled WGS sequence"/>
</dbReference>
<dbReference type="PROSITE" id="PS00543">
    <property type="entry name" value="HLYD_FAMILY"/>
    <property type="match status" value="1"/>
</dbReference>
<keyword evidence="5 7" id="KW-1133">Transmembrane helix</keyword>
<dbReference type="PANTHER" id="PTHR30386:SF26">
    <property type="entry name" value="TRANSPORT PROTEIN COMB"/>
    <property type="match status" value="1"/>
</dbReference>
<evidence type="ECO:0000256" key="1">
    <source>
        <dbReference type="ARBA" id="ARBA00004167"/>
    </source>
</evidence>
<comment type="caution">
    <text evidence="10">The sequence shown here is derived from an EMBL/GenBank/DDBJ whole genome shotgun (WGS) entry which is preliminary data.</text>
</comment>
<feature type="transmembrane region" description="Helical" evidence="7">
    <location>
        <begin position="34"/>
        <end position="55"/>
    </location>
</feature>
<keyword evidence="3" id="KW-0813">Transport</keyword>